<dbReference type="Proteomes" id="UP001595818">
    <property type="component" value="Unassembled WGS sequence"/>
</dbReference>
<name>A0ABV9T310_9BACT</name>
<keyword evidence="1" id="KW-0812">Transmembrane</keyword>
<sequence>MFDIDIISLSIAVILIAAFILPLYLHISKAKKRETRATKLLEDFAKSQGLEIQVKDLWRSRYFVGLDRNKAKLLYSDDIALSSPVLIDLYTISRVKIGEVSHKVVNQVESRKVIDRLDLILLDKNGDTANVLEFYDGNRFSDLNGETILIKKWETYLEDITRKILKDQLVL</sequence>
<accession>A0ABV9T310</accession>
<evidence type="ECO:0000256" key="1">
    <source>
        <dbReference type="SAM" id="Phobius"/>
    </source>
</evidence>
<evidence type="ECO:0000313" key="2">
    <source>
        <dbReference type="EMBL" id="MFC4872814.1"/>
    </source>
</evidence>
<reference evidence="3" key="1">
    <citation type="journal article" date="2019" name="Int. J. Syst. Evol. Microbiol.">
        <title>The Global Catalogue of Microorganisms (GCM) 10K type strain sequencing project: providing services to taxonomists for standard genome sequencing and annotation.</title>
        <authorList>
            <consortium name="The Broad Institute Genomics Platform"/>
            <consortium name="The Broad Institute Genome Sequencing Center for Infectious Disease"/>
            <person name="Wu L."/>
            <person name="Ma J."/>
        </authorList>
    </citation>
    <scope>NUCLEOTIDE SEQUENCE [LARGE SCALE GENOMIC DNA]</scope>
    <source>
        <strain evidence="3">CGMCC 4.7466</strain>
    </source>
</reference>
<dbReference type="EMBL" id="JBHSJJ010000007">
    <property type="protein sequence ID" value="MFC4872814.1"/>
    <property type="molecule type" value="Genomic_DNA"/>
</dbReference>
<dbReference type="RefSeq" id="WP_377065394.1">
    <property type="nucleotide sequence ID" value="NZ_JBHSJJ010000007.1"/>
</dbReference>
<evidence type="ECO:0000313" key="3">
    <source>
        <dbReference type="Proteomes" id="UP001595818"/>
    </source>
</evidence>
<keyword evidence="1" id="KW-1133">Transmembrane helix</keyword>
<keyword evidence="1" id="KW-0472">Membrane</keyword>
<comment type="caution">
    <text evidence="2">The sequence shown here is derived from an EMBL/GenBank/DDBJ whole genome shotgun (WGS) entry which is preliminary data.</text>
</comment>
<protein>
    <submittedName>
        <fullName evidence="2">Uncharacterized protein</fullName>
    </submittedName>
</protein>
<organism evidence="2 3">
    <name type="scientific">Negadavirga shengliensis</name>
    <dbReference type="NCBI Taxonomy" id="1389218"/>
    <lineage>
        <taxon>Bacteria</taxon>
        <taxon>Pseudomonadati</taxon>
        <taxon>Bacteroidota</taxon>
        <taxon>Cytophagia</taxon>
        <taxon>Cytophagales</taxon>
        <taxon>Cyclobacteriaceae</taxon>
        <taxon>Negadavirga</taxon>
    </lineage>
</organism>
<keyword evidence="3" id="KW-1185">Reference proteome</keyword>
<proteinExistence type="predicted"/>
<gene>
    <name evidence="2" type="ORF">ACFPFU_14050</name>
</gene>
<feature type="transmembrane region" description="Helical" evidence="1">
    <location>
        <begin position="6"/>
        <end position="27"/>
    </location>
</feature>